<reference evidence="2 3" key="1">
    <citation type="journal article" date="2009" name="J. Bacteriol.">
        <title>The genome of Thermosipho africanus TCF52B: lateral genetic connections to the Firmicutes and Archaea.</title>
        <authorList>
            <person name="Nesboe C.L."/>
            <person name="Bapteste E."/>
            <person name="Curtis B."/>
            <person name="Dahle H."/>
            <person name="Lopez P."/>
            <person name="Macleod D."/>
            <person name="Dlutek M."/>
            <person name="Bowman S."/>
            <person name="Zhaxybayeva O."/>
            <person name="Birkeland N.-K."/>
            <person name="Doolittle W.F."/>
        </authorList>
    </citation>
    <scope>NUCLEOTIDE SEQUENCE [LARGE SCALE GENOMIC DNA]</scope>
    <source>
        <strain evidence="2 3">TCF52B</strain>
    </source>
</reference>
<dbReference type="eggNOG" id="COG1216">
    <property type="taxonomic scope" value="Bacteria"/>
</dbReference>
<evidence type="ECO:0000313" key="2">
    <source>
        <dbReference type="EMBL" id="ACJ75211.1"/>
    </source>
</evidence>
<accession>B7IGJ7</accession>
<dbReference type="HOGENOM" id="CLU_911649_0_0_0"/>
<dbReference type="Pfam" id="PF00535">
    <property type="entry name" value="Glycos_transf_2"/>
    <property type="match status" value="1"/>
</dbReference>
<dbReference type="InterPro" id="IPR050834">
    <property type="entry name" value="Glycosyltransf_2"/>
</dbReference>
<evidence type="ECO:0000259" key="1">
    <source>
        <dbReference type="Pfam" id="PF00535"/>
    </source>
</evidence>
<dbReference type="GO" id="GO:0016740">
    <property type="term" value="F:transferase activity"/>
    <property type="evidence" value="ECO:0007669"/>
    <property type="project" value="UniProtKB-KW"/>
</dbReference>
<dbReference type="InterPro" id="IPR029044">
    <property type="entry name" value="Nucleotide-diphossugar_trans"/>
</dbReference>
<dbReference type="AlphaFoldDB" id="B7IGJ7"/>
<dbReference type="PANTHER" id="PTHR43685">
    <property type="entry name" value="GLYCOSYLTRANSFERASE"/>
    <property type="match status" value="1"/>
</dbReference>
<dbReference type="OrthoDB" id="9772170at2"/>
<dbReference type="PANTHER" id="PTHR43685:SF2">
    <property type="entry name" value="GLYCOSYLTRANSFERASE 2-LIKE DOMAIN-CONTAINING PROTEIN"/>
    <property type="match status" value="1"/>
</dbReference>
<keyword evidence="2" id="KW-0808">Transferase</keyword>
<dbReference type="CAZy" id="GT2">
    <property type="family name" value="Glycosyltransferase Family 2"/>
</dbReference>
<evidence type="ECO:0000313" key="3">
    <source>
        <dbReference type="Proteomes" id="UP000002453"/>
    </source>
</evidence>
<organism evidence="2 3">
    <name type="scientific">Thermosipho africanus (strain TCF52B)</name>
    <dbReference type="NCBI Taxonomy" id="484019"/>
    <lineage>
        <taxon>Bacteria</taxon>
        <taxon>Thermotogati</taxon>
        <taxon>Thermotogota</taxon>
        <taxon>Thermotogae</taxon>
        <taxon>Thermotogales</taxon>
        <taxon>Fervidobacteriaceae</taxon>
        <taxon>Thermosipho</taxon>
    </lineage>
</organism>
<dbReference type="EMBL" id="CP001185">
    <property type="protein sequence ID" value="ACJ75211.1"/>
    <property type="molecule type" value="Genomic_DNA"/>
</dbReference>
<proteinExistence type="predicted"/>
<dbReference type="Proteomes" id="UP000002453">
    <property type="component" value="Chromosome"/>
</dbReference>
<gene>
    <name evidence="2" type="ordered locus">THA_745</name>
</gene>
<dbReference type="STRING" id="484019.THA_745"/>
<keyword evidence="3" id="KW-1185">Reference proteome</keyword>
<dbReference type="KEGG" id="taf:THA_745"/>
<dbReference type="CDD" id="cd00761">
    <property type="entry name" value="Glyco_tranf_GTA_type"/>
    <property type="match status" value="1"/>
</dbReference>
<sequence length="318" mass="37209">MAPIKLLVGIPTLNRADQLKNTLHSILRNTVLPQKIIIVDQSENEKTKHIVNYFREKLNIEYLNVNYKGLTKARNEILSYAKDFDVVTFLDDDVELDKNYFEEIVKAFQEDKNLAGCQGFIENQGGIKGFLFRLAEGMPLTGSPKVTNCFVNTYPFFPPSRPVISEWLSGCNMSYRVDYIEKEKFNENFILYGLGEDLEFSYRLFVSGKRLLMLPSARLKHIPSGLKRLPSRVAVMMRLAYRRYMIAKYRSQVDMLFQEYVEWCRRTFRIHRIVRPQLWKSMMKTIEEVLNELKSHFDMIDKGDLNSVNSLILKEVSM</sequence>
<dbReference type="InterPro" id="IPR001173">
    <property type="entry name" value="Glyco_trans_2-like"/>
</dbReference>
<dbReference type="RefSeq" id="WP_012579770.1">
    <property type="nucleotide sequence ID" value="NC_011653.1"/>
</dbReference>
<name>B7IGJ7_THEAB</name>
<protein>
    <submittedName>
        <fullName evidence="2">Putative glycosyltransferase protein</fullName>
    </submittedName>
</protein>
<dbReference type="Gene3D" id="3.90.550.10">
    <property type="entry name" value="Spore Coat Polysaccharide Biosynthesis Protein SpsA, Chain A"/>
    <property type="match status" value="1"/>
</dbReference>
<feature type="domain" description="Glycosyltransferase 2-like" evidence="1">
    <location>
        <begin position="8"/>
        <end position="124"/>
    </location>
</feature>
<dbReference type="SUPFAM" id="SSF53448">
    <property type="entry name" value="Nucleotide-diphospho-sugar transferases"/>
    <property type="match status" value="1"/>
</dbReference>